<dbReference type="PANTHER" id="PTHR35046:SF18">
    <property type="entry name" value="RNA-DIRECTED DNA POLYMERASE"/>
    <property type="match status" value="1"/>
</dbReference>
<dbReference type="InterPro" id="IPR036875">
    <property type="entry name" value="Znf_CCHC_sf"/>
</dbReference>
<dbReference type="GO" id="GO:0003676">
    <property type="term" value="F:nucleic acid binding"/>
    <property type="evidence" value="ECO:0007669"/>
    <property type="project" value="InterPro"/>
</dbReference>
<keyword evidence="5" id="KW-1185">Reference proteome</keyword>
<dbReference type="Pfam" id="PF00098">
    <property type="entry name" value="zf-CCHC"/>
    <property type="match status" value="1"/>
</dbReference>
<dbReference type="GO" id="GO:0008270">
    <property type="term" value="F:zinc ion binding"/>
    <property type="evidence" value="ECO:0007669"/>
    <property type="project" value="UniProtKB-KW"/>
</dbReference>
<feature type="region of interest" description="Disordered" evidence="2">
    <location>
        <begin position="93"/>
        <end position="139"/>
    </location>
</feature>
<organism evidence="4 5">
    <name type="scientific">Brassica oleracea var. oleracea</name>
    <dbReference type="NCBI Taxonomy" id="109376"/>
    <lineage>
        <taxon>Eukaryota</taxon>
        <taxon>Viridiplantae</taxon>
        <taxon>Streptophyta</taxon>
        <taxon>Embryophyta</taxon>
        <taxon>Tracheophyta</taxon>
        <taxon>Spermatophyta</taxon>
        <taxon>Magnoliopsida</taxon>
        <taxon>eudicotyledons</taxon>
        <taxon>Gunneridae</taxon>
        <taxon>Pentapetalae</taxon>
        <taxon>rosids</taxon>
        <taxon>malvids</taxon>
        <taxon>Brassicales</taxon>
        <taxon>Brassicaceae</taxon>
        <taxon>Brassiceae</taxon>
        <taxon>Brassica</taxon>
    </lineage>
</organism>
<dbReference type="AlphaFoldDB" id="A0A0D3DAJ9"/>
<dbReference type="STRING" id="109376.A0A0D3DAJ9"/>
<proteinExistence type="predicted"/>
<dbReference type="OMA" id="EMGHRAF"/>
<evidence type="ECO:0000313" key="4">
    <source>
        <dbReference type="EnsemblPlants" id="Bo7g081070.1"/>
    </source>
</evidence>
<dbReference type="PANTHER" id="PTHR35046">
    <property type="entry name" value="ZINC KNUCKLE (CCHC-TYPE) FAMILY PROTEIN"/>
    <property type="match status" value="1"/>
</dbReference>
<evidence type="ECO:0000256" key="1">
    <source>
        <dbReference type="PROSITE-ProRule" id="PRU00047"/>
    </source>
</evidence>
<accession>A0A0D3DAJ9</accession>
<dbReference type="SMART" id="SM00343">
    <property type="entry name" value="ZnF_C2HC"/>
    <property type="match status" value="1"/>
</dbReference>
<sequence length="243" mass="27174">MRRAFLPYNYECTLYNKLQSLRQGSRTVDEYATDFFHMVARTTLVKTEEQLVSPFIGGLRYQIQIVLQQFNPIIVSEAHQRALSMEIQFRSSWNTGNNRGNSTSLGVNNSTTSTSEASQQRPTATRTDANTTTDTTSQPRLARTSALRCFTCGENGHRQTACPNQNLRGLLNQDVTFDEDPIYDTYDSDSPQDGEPELIAGDTGAHALVLRPLAVKRLDLKTIAHPTPYKLAWLNKGVEITVA</sequence>
<keyword evidence="1" id="KW-0863">Zinc-finger</keyword>
<dbReference type="Gramene" id="Bo7g081070.1">
    <property type="protein sequence ID" value="Bo7g081070.1"/>
    <property type="gene ID" value="Bo7g081070"/>
</dbReference>
<dbReference type="InterPro" id="IPR005162">
    <property type="entry name" value="Retrotrans_gag_dom"/>
</dbReference>
<evidence type="ECO:0000259" key="3">
    <source>
        <dbReference type="PROSITE" id="PS50158"/>
    </source>
</evidence>
<dbReference type="PROSITE" id="PS50158">
    <property type="entry name" value="ZF_CCHC"/>
    <property type="match status" value="1"/>
</dbReference>
<keyword evidence="1" id="KW-0479">Metal-binding</keyword>
<reference evidence="4" key="2">
    <citation type="submission" date="2015-03" db="UniProtKB">
        <authorList>
            <consortium name="EnsemblPlants"/>
        </authorList>
    </citation>
    <scope>IDENTIFICATION</scope>
</reference>
<dbReference type="HOGENOM" id="CLU_018037_2_0_1"/>
<protein>
    <recommendedName>
        <fullName evidence="3">CCHC-type domain-containing protein</fullName>
    </recommendedName>
</protein>
<name>A0A0D3DAJ9_BRAOL</name>
<evidence type="ECO:0000313" key="5">
    <source>
        <dbReference type="Proteomes" id="UP000032141"/>
    </source>
</evidence>
<feature type="compositionally biased region" description="Low complexity" evidence="2">
    <location>
        <begin position="123"/>
        <end position="136"/>
    </location>
</feature>
<dbReference type="Proteomes" id="UP000032141">
    <property type="component" value="Chromosome C7"/>
</dbReference>
<feature type="compositionally biased region" description="Polar residues" evidence="2">
    <location>
        <begin position="93"/>
        <end position="122"/>
    </location>
</feature>
<dbReference type="InterPro" id="IPR001878">
    <property type="entry name" value="Znf_CCHC"/>
</dbReference>
<evidence type="ECO:0000256" key="2">
    <source>
        <dbReference type="SAM" id="MobiDB-lite"/>
    </source>
</evidence>
<dbReference type="EnsemblPlants" id="Bo7g081070.1">
    <property type="protein sequence ID" value="Bo7g081070.1"/>
    <property type="gene ID" value="Bo7g081070"/>
</dbReference>
<dbReference type="Pfam" id="PF03732">
    <property type="entry name" value="Retrotrans_gag"/>
    <property type="match status" value="1"/>
</dbReference>
<feature type="domain" description="CCHC-type" evidence="3">
    <location>
        <begin position="148"/>
        <end position="164"/>
    </location>
</feature>
<dbReference type="SUPFAM" id="SSF57756">
    <property type="entry name" value="Retrovirus zinc finger-like domains"/>
    <property type="match status" value="1"/>
</dbReference>
<keyword evidence="1" id="KW-0862">Zinc</keyword>
<reference evidence="4 5" key="1">
    <citation type="journal article" date="2014" name="Genome Biol.">
        <title>Transcriptome and methylome profiling reveals relics of genome dominance in the mesopolyploid Brassica oleracea.</title>
        <authorList>
            <person name="Parkin I.A."/>
            <person name="Koh C."/>
            <person name="Tang H."/>
            <person name="Robinson S.J."/>
            <person name="Kagale S."/>
            <person name="Clarke W.E."/>
            <person name="Town C.D."/>
            <person name="Nixon J."/>
            <person name="Krishnakumar V."/>
            <person name="Bidwell S.L."/>
            <person name="Denoeud F."/>
            <person name="Belcram H."/>
            <person name="Links M.G."/>
            <person name="Just J."/>
            <person name="Clarke C."/>
            <person name="Bender T."/>
            <person name="Huebert T."/>
            <person name="Mason A.S."/>
            <person name="Pires J.C."/>
            <person name="Barker G."/>
            <person name="Moore J."/>
            <person name="Walley P.G."/>
            <person name="Manoli S."/>
            <person name="Batley J."/>
            <person name="Edwards D."/>
            <person name="Nelson M.N."/>
            <person name="Wang X."/>
            <person name="Paterson A.H."/>
            <person name="King G."/>
            <person name="Bancroft I."/>
            <person name="Chalhoub B."/>
            <person name="Sharpe A.G."/>
        </authorList>
    </citation>
    <scope>NUCLEOTIDE SEQUENCE</scope>
    <source>
        <strain evidence="4 5">cv. TO1000</strain>
    </source>
</reference>
<dbReference type="Gene3D" id="4.10.60.10">
    <property type="entry name" value="Zinc finger, CCHC-type"/>
    <property type="match status" value="1"/>
</dbReference>